<dbReference type="EMBL" id="BMSJ01000003">
    <property type="protein sequence ID" value="GGR19272.1"/>
    <property type="molecule type" value="Genomic_DNA"/>
</dbReference>
<protein>
    <submittedName>
        <fullName evidence="1">Phytoene synthase</fullName>
    </submittedName>
</protein>
<reference evidence="1" key="3">
    <citation type="submission" date="2023-08" db="EMBL/GenBank/DDBJ databases">
        <authorList>
            <person name="Sun Q."/>
            <person name="Ohkuma M."/>
        </authorList>
    </citation>
    <scope>NUCLEOTIDE SEQUENCE</scope>
    <source>
        <strain evidence="1">JCM 4205</strain>
    </source>
</reference>
<proteinExistence type="predicted"/>
<keyword evidence="3" id="KW-1185">Reference proteome</keyword>
<dbReference type="Proteomes" id="UP000326029">
    <property type="component" value="Chromosome"/>
</dbReference>
<dbReference type="GeneID" id="95452551"/>
<dbReference type="Gene3D" id="1.10.600.10">
    <property type="entry name" value="Farnesyl Diphosphate Synthase"/>
    <property type="match status" value="1"/>
</dbReference>
<evidence type="ECO:0000313" key="4">
    <source>
        <dbReference type="Proteomes" id="UP000642014"/>
    </source>
</evidence>
<dbReference type="GO" id="GO:0016765">
    <property type="term" value="F:transferase activity, transferring alkyl or aryl (other than methyl) groups"/>
    <property type="evidence" value="ECO:0007669"/>
    <property type="project" value="UniProtKB-ARBA"/>
</dbReference>
<dbReference type="PANTHER" id="PTHR31480">
    <property type="entry name" value="BIFUNCTIONAL LYCOPENE CYCLASE/PHYTOENE SYNTHASE"/>
    <property type="match status" value="1"/>
</dbReference>
<gene>
    <name evidence="1" type="primary">crtB</name>
    <name evidence="2" type="ORF">CP977_02055</name>
    <name evidence="1" type="ORF">GCM10010497_21750</name>
</gene>
<dbReference type="InterPro" id="IPR002060">
    <property type="entry name" value="Squ/phyt_synthse"/>
</dbReference>
<dbReference type="RefSeq" id="WP_152369500.1">
    <property type="nucleotide sequence ID" value="NZ_BMSJ01000003.1"/>
</dbReference>
<name>A0AAV4KHN4_9ACTN</name>
<reference evidence="2 3" key="2">
    <citation type="submission" date="2017-09" db="EMBL/GenBank/DDBJ databases">
        <authorList>
            <person name="Lee N."/>
            <person name="Cho B.-K."/>
        </authorList>
    </citation>
    <scope>NUCLEOTIDE SEQUENCE [LARGE SCALE GENOMIC DNA]</scope>
    <source>
        <strain evidence="2 3">ATCC 19740</strain>
    </source>
</reference>
<evidence type="ECO:0000313" key="2">
    <source>
        <dbReference type="EMBL" id="QEV31099.1"/>
    </source>
</evidence>
<dbReference type="InterPro" id="IPR008949">
    <property type="entry name" value="Isoprenoid_synthase_dom_sf"/>
</dbReference>
<evidence type="ECO:0000313" key="3">
    <source>
        <dbReference type="Proteomes" id="UP000326029"/>
    </source>
</evidence>
<reference evidence="1 4" key="1">
    <citation type="journal article" date="2014" name="Int. J. Syst. Evol. Microbiol.">
        <title>Complete genome sequence of Corynebacterium casei LMG S-19264T (=DSM 44701T), isolated from a smear-ripened cheese.</title>
        <authorList>
            <consortium name="US DOE Joint Genome Institute (JGI-PGF)"/>
            <person name="Walter F."/>
            <person name="Albersmeier A."/>
            <person name="Kalinowski J."/>
            <person name="Ruckert C."/>
        </authorList>
    </citation>
    <scope>NUCLEOTIDE SEQUENCE [LARGE SCALE GENOMIC DNA]</scope>
    <source>
        <strain evidence="1 4">JCM 4205</strain>
    </source>
</reference>
<organism evidence="1 4">
    <name type="scientific">Streptomyces cinereoruber</name>
    <dbReference type="NCBI Taxonomy" id="67260"/>
    <lineage>
        <taxon>Bacteria</taxon>
        <taxon>Bacillati</taxon>
        <taxon>Actinomycetota</taxon>
        <taxon>Actinomycetes</taxon>
        <taxon>Kitasatosporales</taxon>
        <taxon>Streptomycetaceae</taxon>
        <taxon>Streptomyces</taxon>
    </lineage>
</organism>
<dbReference type="Pfam" id="PF00494">
    <property type="entry name" value="SQS_PSY"/>
    <property type="match status" value="1"/>
</dbReference>
<dbReference type="SUPFAM" id="SSF48576">
    <property type="entry name" value="Terpenoid synthases"/>
    <property type="match status" value="1"/>
</dbReference>
<dbReference type="AlphaFoldDB" id="A0AAV4KHN4"/>
<evidence type="ECO:0000313" key="1">
    <source>
        <dbReference type="EMBL" id="GGR19272.1"/>
    </source>
</evidence>
<sequence>MWERVLDRAGIREPDARREYTAQRRAVRRFAPAEYTAARLLLPAPLQPDVVVLVAFMHETDDRIDRGALPEREAALRRWRELTDEALTTGTSPHPVLRTLARTVRRHPVLRGRVDAFLDGAAQEVAWERFGTEAEVERYVEGYSLPALMLSMCLLAPDGDPASAGFERACLALITAMQRLDFLEDLAQDVREGRVGVSDQALARHGLTLRDLRARTAPADRVARLVTDQTDVAAASLRTARSLPGLAAGEHRPFLRTVLRVQELRSAAVRKAGPSLATRPCGPSPVGCGAVLLRELTRRSLSPPRPRG</sequence>
<dbReference type="Proteomes" id="UP000642014">
    <property type="component" value="Unassembled WGS sequence"/>
</dbReference>
<dbReference type="EMBL" id="CP023693">
    <property type="protein sequence ID" value="QEV31099.1"/>
    <property type="molecule type" value="Genomic_DNA"/>
</dbReference>
<accession>A0AAV4KHN4</accession>